<dbReference type="Proteomes" id="UP001165121">
    <property type="component" value="Unassembled WGS sequence"/>
</dbReference>
<proteinExistence type="predicted"/>
<feature type="compositionally biased region" description="Basic and acidic residues" evidence="1">
    <location>
        <begin position="135"/>
        <end position="146"/>
    </location>
</feature>
<evidence type="ECO:0000313" key="2">
    <source>
        <dbReference type="EMBL" id="GMF41257.1"/>
    </source>
</evidence>
<evidence type="ECO:0000256" key="1">
    <source>
        <dbReference type="SAM" id="MobiDB-lite"/>
    </source>
</evidence>
<name>A0A9W6XM37_9STRA</name>
<dbReference type="AlphaFoldDB" id="A0A9W6XM37"/>
<organism evidence="2 3">
    <name type="scientific">Phytophthora fragariaefolia</name>
    <dbReference type="NCBI Taxonomy" id="1490495"/>
    <lineage>
        <taxon>Eukaryota</taxon>
        <taxon>Sar</taxon>
        <taxon>Stramenopiles</taxon>
        <taxon>Oomycota</taxon>
        <taxon>Peronosporomycetes</taxon>
        <taxon>Peronosporales</taxon>
        <taxon>Peronosporaceae</taxon>
        <taxon>Phytophthora</taxon>
    </lineage>
</organism>
<dbReference type="EMBL" id="BSXT01001325">
    <property type="protein sequence ID" value="GMF41257.1"/>
    <property type="molecule type" value="Genomic_DNA"/>
</dbReference>
<comment type="caution">
    <text evidence="2">The sequence shown here is derived from an EMBL/GenBank/DDBJ whole genome shotgun (WGS) entry which is preliminary data.</text>
</comment>
<protein>
    <submittedName>
        <fullName evidence="2">Unnamed protein product</fullName>
    </submittedName>
</protein>
<evidence type="ECO:0000313" key="3">
    <source>
        <dbReference type="Proteomes" id="UP001165121"/>
    </source>
</evidence>
<accession>A0A9W6XM37</accession>
<reference evidence="2" key="1">
    <citation type="submission" date="2023-04" db="EMBL/GenBank/DDBJ databases">
        <title>Phytophthora fragariaefolia NBRC 109709.</title>
        <authorList>
            <person name="Ichikawa N."/>
            <person name="Sato H."/>
            <person name="Tonouchi N."/>
        </authorList>
    </citation>
    <scope>NUCLEOTIDE SEQUENCE</scope>
    <source>
        <strain evidence="2">NBRC 109709</strain>
    </source>
</reference>
<keyword evidence="3" id="KW-1185">Reference proteome</keyword>
<sequence>MRDEKWFPPVLGGNGVIREAYLILHEAPGFALKCDQVGCGHGQHPADRGHVRRAPGLVGVHTALRVSVPPDLQRDFCDPGSQPARRGDLPAPWQRAALYAGCAARVLVWSFPRYGLHANSQGFGGRHPGQMLRRQGRDNGSSRDDSNWLGKQTEARVRNEAQRCHCYPDVSLFPSQPLFTREPDNIDAVVHPFQYLWGAIHAVDWRHLDSSAMPRLSSLAQTVEDSESSRRQNLLPISLLRDYRETACQRTRGHLQMFAAGASGLAQAMTDDRSLLVLAG</sequence>
<feature type="region of interest" description="Disordered" evidence="1">
    <location>
        <begin position="120"/>
        <end position="150"/>
    </location>
</feature>
<gene>
    <name evidence="2" type="ORF">Pfra01_001297900</name>
</gene>